<dbReference type="Proteomes" id="UP001180840">
    <property type="component" value="Unassembled WGS sequence"/>
</dbReference>
<feature type="chain" id="PRO_5046314619" evidence="3">
    <location>
        <begin position="28"/>
        <end position="141"/>
    </location>
</feature>
<keyword evidence="2" id="KW-1133">Transmembrane helix</keyword>
<keyword evidence="2" id="KW-0472">Membrane</keyword>
<keyword evidence="2" id="KW-0812">Transmembrane</keyword>
<evidence type="ECO:0000313" key="5">
    <source>
        <dbReference type="Proteomes" id="UP001180840"/>
    </source>
</evidence>
<feature type="signal peptide" evidence="3">
    <location>
        <begin position="1"/>
        <end position="27"/>
    </location>
</feature>
<evidence type="ECO:0000256" key="2">
    <source>
        <dbReference type="SAM" id="Phobius"/>
    </source>
</evidence>
<keyword evidence="4" id="KW-0378">Hydrolase</keyword>
<proteinExistence type="predicted"/>
<keyword evidence="5" id="KW-1185">Reference proteome</keyword>
<evidence type="ECO:0000313" key="4">
    <source>
        <dbReference type="EMBL" id="MDR7329582.1"/>
    </source>
</evidence>
<protein>
    <submittedName>
        <fullName evidence="4">Dienelactone hydrolase</fullName>
    </submittedName>
</protein>
<reference evidence="4" key="1">
    <citation type="submission" date="2023-07" db="EMBL/GenBank/DDBJ databases">
        <title>Sequencing the genomes of 1000 actinobacteria strains.</title>
        <authorList>
            <person name="Klenk H.-P."/>
        </authorList>
    </citation>
    <scope>NUCLEOTIDE SEQUENCE</scope>
    <source>
        <strain evidence="4">DSM 107476</strain>
    </source>
</reference>
<evidence type="ECO:0000256" key="3">
    <source>
        <dbReference type="SAM" id="SignalP"/>
    </source>
</evidence>
<name>A0ABU1ZXB6_9CORY</name>
<gene>
    <name evidence="4" type="ORF">J2S39_001258</name>
</gene>
<dbReference type="GO" id="GO:0016787">
    <property type="term" value="F:hydrolase activity"/>
    <property type="evidence" value="ECO:0007669"/>
    <property type="project" value="UniProtKB-KW"/>
</dbReference>
<keyword evidence="3" id="KW-0732">Signal</keyword>
<accession>A0ABU1ZXB6</accession>
<feature type="region of interest" description="Disordered" evidence="1">
    <location>
        <begin position="35"/>
        <end position="100"/>
    </location>
</feature>
<feature type="transmembrane region" description="Helical" evidence="2">
    <location>
        <begin position="112"/>
        <end position="138"/>
    </location>
</feature>
<sequence length="141" mass="14042">MRSIRNSAIAGATALAVAFGGTTIASAQDPTLDAEAGAEVTLSGDAPASGDAELAGEVEGPQAEAPEEGYTPSLSSDINTGSSLEGEEPANGTAIFGSSKEGFGDQPRWAQLLYAGSILGSIASLIGLVVGPIHNYIVHGQ</sequence>
<comment type="caution">
    <text evidence="4">The sequence shown here is derived from an EMBL/GenBank/DDBJ whole genome shotgun (WGS) entry which is preliminary data.</text>
</comment>
<feature type="compositionally biased region" description="Polar residues" evidence="1">
    <location>
        <begin position="72"/>
        <end position="83"/>
    </location>
</feature>
<dbReference type="RefSeq" id="WP_290194501.1">
    <property type="nucleotide sequence ID" value="NZ_CP047654.1"/>
</dbReference>
<organism evidence="4 5">
    <name type="scientific">Corynebacterium guangdongense</name>
    <dbReference type="NCBI Taxonomy" id="1783348"/>
    <lineage>
        <taxon>Bacteria</taxon>
        <taxon>Bacillati</taxon>
        <taxon>Actinomycetota</taxon>
        <taxon>Actinomycetes</taxon>
        <taxon>Mycobacteriales</taxon>
        <taxon>Corynebacteriaceae</taxon>
        <taxon>Corynebacterium</taxon>
    </lineage>
</organism>
<dbReference type="EMBL" id="JAVDXZ010000001">
    <property type="protein sequence ID" value="MDR7329582.1"/>
    <property type="molecule type" value="Genomic_DNA"/>
</dbReference>
<evidence type="ECO:0000256" key="1">
    <source>
        <dbReference type="SAM" id="MobiDB-lite"/>
    </source>
</evidence>